<feature type="region of interest" description="Disordered" evidence="1">
    <location>
        <begin position="480"/>
        <end position="518"/>
    </location>
</feature>
<sequence length="518" mass="60450">MRRNDQLLALFVRWVNGNLWVDDDIYMKKKFHQLVDDVKQNIDLEEQNLLIDTKMLEQLASIGQCVNGALKKAKLPIEIEPYSPEFGHIGVELHQICVLFATNKLKSDVAADAWHKCCAVFFEEMWHQWFYRHGIYTKSASELEPDKDSNEDDSDEDEDKKPLLNFNVMPTEQMLIDIFEALINEHNWGELKRQKLAIIYKIGNVLERALHDDLIKTLNIMHNCEGYGPKMMEMVKDFCEKDYNLNWKTNAWYQICGVFIWENWLFNYEMLTVSNMKTFHNQILALFGSGKKEKSEDGNIWIKIDVMDSSVLNFIGQILMERVLIDHSGKTLIHFVNSGYSAICNFCANRTSQFSGWEHICVYNLWLFVCNELDQKAVGDFLGILRRMDKIRSIIGIESADWLPQKSKWRLLDEIGTQLQQNMRNPMNLKNLKALLVQTWPNLSVFCSIVAKKIETKYGTFFPSWIKVCRAMSALNDMEKAKNNNNNNKTPRKGKIQKENKKEVSSTQKDKDSKKNRR</sequence>
<reference evidence="2 3" key="1">
    <citation type="submission" date="2024-10" db="EMBL/GenBank/DDBJ databases">
        <authorList>
            <person name="Kim D."/>
        </authorList>
    </citation>
    <scope>NUCLEOTIDE SEQUENCE [LARGE SCALE GENOMIC DNA]</scope>
    <source>
        <strain evidence="2">Taebaek</strain>
    </source>
</reference>
<evidence type="ECO:0000313" key="2">
    <source>
        <dbReference type="EMBL" id="KAL3094088.1"/>
    </source>
</evidence>
<dbReference type="AlphaFoldDB" id="A0ABD2JUK7"/>
<accession>A0ABD2JUK7</accession>
<dbReference type="EMBL" id="JBICCN010000098">
    <property type="protein sequence ID" value="KAL3094088.1"/>
    <property type="molecule type" value="Genomic_DNA"/>
</dbReference>
<evidence type="ECO:0000256" key="1">
    <source>
        <dbReference type="SAM" id="MobiDB-lite"/>
    </source>
</evidence>
<feature type="compositionally biased region" description="Acidic residues" evidence="1">
    <location>
        <begin position="143"/>
        <end position="158"/>
    </location>
</feature>
<name>A0ABD2JUK7_HETSC</name>
<organism evidence="2 3">
    <name type="scientific">Heterodera schachtii</name>
    <name type="common">Sugarbeet cyst nematode worm</name>
    <name type="synonym">Tylenchus schachtii</name>
    <dbReference type="NCBI Taxonomy" id="97005"/>
    <lineage>
        <taxon>Eukaryota</taxon>
        <taxon>Metazoa</taxon>
        <taxon>Ecdysozoa</taxon>
        <taxon>Nematoda</taxon>
        <taxon>Chromadorea</taxon>
        <taxon>Rhabditida</taxon>
        <taxon>Tylenchina</taxon>
        <taxon>Tylenchomorpha</taxon>
        <taxon>Tylenchoidea</taxon>
        <taxon>Heteroderidae</taxon>
        <taxon>Heteroderinae</taxon>
        <taxon>Heterodera</taxon>
    </lineage>
</organism>
<feature type="compositionally biased region" description="Basic and acidic residues" evidence="1">
    <location>
        <begin position="496"/>
        <end position="518"/>
    </location>
</feature>
<comment type="caution">
    <text evidence="2">The sequence shown here is derived from an EMBL/GenBank/DDBJ whole genome shotgun (WGS) entry which is preliminary data.</text>
</comment>
<feature type="region of interest" description="Disordered" evidence="1">
    <location>
        <begin position="142"/>
        <end position="162"/>
    </location>
</feature>
<keyword evidence="3" id="KW-1185">Reference proteome</keyword>
<proteinExistence type="predicted"/>
<evidence type="ECO:0000313" key="3">
    <source>
        <dbReference type="Proteomes" id="UP001620645"/>
    </source>
</evidence>
<gene>
    <name evidence="2" type="ORF">niasHS_005504</name>
</gene>
<dbReference type="Proteomes" id="UP001620645">
    <property type="component" value="Unassembled WGS sequence"/>
</dbReference>
<protein>
    <submittedName>
        <fullName evidence="2">Uncharacterized protein</fullName>
    </submittedName>
</protein>